<dbReference type="EMBL" id="JAEMHM010000020">
    <property type="protein sequence ID" value="MBJ6727129.1"/>
    <property type="molecule type" value="Genomic_DNA"/>
</dbReference>
<evidence type="ECO:0000313" key="7">
    <source>
        <dbReference type="Proteomes" id="UP000636888"/>
    </source>
</evidence>
<reference evidence="6" key="1">
    <citation type="submission" date="2020-12" db="EMBL/GenBank/DDBJ databases">
        <title>Geomonas sp. Red875, isolated from river sediment.</title>
        <authorList>
            <person name="Xu Z."/>
            <person name="Zhang Z."/>
            <person name="Masuda Y."/>
            <person name="Itoh H."/>
            <person name="Senoo K."/>
        </authorList>
    </citation>
    <scope>NUCLEOTIDE SEQUENCE</scope>
    <source>
        <strain evidence="6">Red875</strain>
    </source>
</reference>
<evidence type="ECO:0000313" key="6">
    <source>
        <dbReference type="EMBL" id="MBJ6727129.1"/>
    </source>
</evidence>
<feature type="domain" description="Peptidase M16 C-terminal" evidence="5">
    <location>
        <begin position="195"/>
        <end position="364"/>
    </location>
</feature>
<proteinExistence type="inferred from homology"/>
<dbReference type="InterPro" id="IPR007863">
    <property type="entry name" value="Peptidase_M16_C"/>
</dbReference>
<evidence type="ECO:0000256" key="3">
    <source>
        <dbReference type="SAM" id="SignalP"/>
    </source>
</evidence>
<comment type="caution">
    <text evidence="6">The sequence shown here is derived from an EMBL/GenBank/DDBJ whole genome shotgun (WGS) entry which is preliminary data.</text>
</comment>
<dbReference type="SUPFAM" id="SSF63411">
    <property type="entry name" value="LuxS/MPP-like metallohydrolase"/>
    <property type="match status" value="4"/>
</dbReference>
<dbReference type="InterPro" id="IPR011765">
    <property type="entry name" value="Pept_M16_N"/>
</dbReference>
<keyword evidence="3" id="KW-0732">Signal</keyword>
<feature type="region of interest" description="Disordered" evidence="2">
    <location>
        <begin position="430"/>
        <end position="463"/>
    </location>
</feature>
<feature type="signal peptide" evidence="3">
    <location>
        <begin position="1"/>
        <end position="24"/>
    </location>
</feature>
<dbReference type="RefSeq" id="WP_199386041.1">
    <property type="nucleotide sequence ID" value="NZ_JAEMHM010000020.1"/>
</dbReference>
<comment type="similarity">
    <text evidence="1">Belongs to the peptidase M16 family.</text>
</comment>
<dbReference type="Pfam" id="PF05193">
    <property type="entry name" value="Peptidase_M16_C"/>
    <property type="match status" value="2"/>
</dbReference>
<dbReference type="InterPro" id="IPR050361">
    <property type="entry name" value="MPP/UQCRC_Complex"/>
</dbReference>
<dbReference type="Pfam" id="PF00675">
    <property type="entry name" value="Peptidase_M16"/>
    <property type="match status" value="1"/>
</dbReference>
<dbReference type="AlphaFoldDB" id="A0A8J7M1U2"/>
<evidence type="ECO:0000256" key="1">
    <source>
        <dbReference type="ARBA" id="ARBA00007261"/>
    </source>
</evidence>
<dbReference type="Gene3D" id="3.30.830.10">
    <property type="entry name" value="Metalloenzyme, LuxS/M16 peptidase-like"/>
    <property type="match status" value="4"/>
</dbReference>
<dbReference type="PROSITE" id="PS51257">
    <property type="entry name" value="PROKAR_LIPOPROTEIN"/>
    <property type="match status" value="1"/>
</dbReference>
<feature type="chain" id="PRO_5035166165" evidence="3">
    <location>
        <begin position="25"/>
        <end position="886"/>
    </location>
</feature>
<name>A0A8J7M1U2_9BACT</name>
<keyword evidence="7" id="KW-1185">Reference proteome</keyword>
<dbReference type="PANTHER" id="PTHR11851:SF49">
    <property type="entry name" value="MITOCHONDRIAL-PROCESSING PEPTIDASE SUBUNIT ALPHA"/>
    <property type="match status" value="1"/>
</dbReference>
<dbReference type="GO" id="GO:0046872">
    <property type="term" value="F:metal ion binding"/>
    <property type="evidence" value="ECO:0007669"/>
    <property type="project" value="InterPro"/>
</dbReference>
<evidence type="ECO:0000259" key="5">
    <source>
        <dbReference type="Pfam" id="PF05193"/>
    </source>
</evidence>
<feature type="domain" description="Peptidase M16 C-terminal" evidence="5">
    <location>
        <begin position="639"/>
        <end position="816"/>
    </location>
</feature>
<dbReference type="InterPro" id="IPR011249">
    <property type="entry name" value="Metalloenz_LuxS/M16"/>
</dbReference>
<protein>
    <submittedName>
        <fullName evidence="6">Insulinase family protein</fullName>
    </submittedName>
</protein>
<organism evidence="6 7">
    <name type="scientific">Geomesophilobacter sediminis</name>
    <dbReference type="NCBI Taxonomy" id="2798584"/>
    <lineage>
        <taxon>Bacteria</taxon>
        <taxon>Pseudomonadati</taxon>
        <taxon>Thermodesulfobacteriota</taxon>
        <taxon>Desulfuromonadia</taxon>
        <taxon>Geobacterales</taxon>
        <taxon>Geobacteraceae</taxon>
        <taxon>Geomesophilobacter</taxon>
    </lineage>
</organism>
<dbReference type="PANTHER" id="PTHR11851">
    <property type="entry name" value="METALLOPROTEASE"/>
    <property type="match status" value="1"/>
</dbReference>
<sequence length="886" mass="96619">MKTAIFPFLLLMFACLLGARTASASPAEPLAATLKNGLRVVVVRNTLAHAVSTQLDYLVGSDEAPPGFPGMAHAQEHMMFRGTPDLTPAQMSAIIAAMGGQFNADTQQMLTRYVSTVAAEDLEAVLRLEASRMRAVLDSPAGWDQERGAIIQEVEQDLSDPQYLLSVKLLEAAFTGSPYAQDALGTRPSFEKTSASMLRDFHRTWYAPNNAVLIIVGDVDPKAALALAKKHFEPIAPRKLPARPSFQFRPLRGEHFTMESDLPYGVAVVAYRLPGFDSPDYAAGEVLSDVLSSKRGNLFALVPAGKALSADFESMPLPKAALGYAMAAYSKEGAGPGLIAALKQVLKEYAEKGVPPELVEAAKRHEIADLEFQKNSIEELADAWTQAVAVEGRKSPQDDIEAIKQVTAADVNRVARRYLENETAITAILTPHPSGKPVAAKPSPRSKESFTPESVESTDLPPWARKLTQALPGAPHREKPAQFTLPNGLRLIVVPIRNGNTVSLYGMVKTEPDLETPPGQEGVDEVLGSLFAYGTRNLDRLKFEAALDDIAASMEVGDNFGLKVLKPHLDRGVELLAENLIHPALPADAFAIVRGQTAEAVAGRRQSAGWLAEYAMHEALYPKKDPSLREPTPESVSALTLDDVRNYHRTVFRPDLTTIVAIGAITPEETRQLILKHFGNWHGEGPKPPTDLQSVPANAPSASAVPDQSRIQDEVLLEETLGLTRSHPDYYPLQVGLHVLSGGFYATRLYQDLRERTGLVYTVEAMLNAGKTRTTLGVYYGCEPANVGKARVVIERDIEQMQRKPVSEPELMQSKTLLLRQILLSQVSTRGIAEELLHFSQLDLPLDEAVHAAKRYAEIKALEVQKAFQKWLRPAGFAQVSRGPAP</sequence>
<feature type="domain" description="Peptidase M16 N-terminal" evidence="4">
    <location>
        <begin position="39"/>
        <end position="186"/>
    </location>
</feature>
<evidence type="ECO:0000259" key="4">
    <source>
        <dbReference type="Pfam" id="PF00675"/>
    </source>
</evidence>
<accession>A0A8J7M1U2</accession>
<evidence type="ECO:0000256" key="2">
    <source>
        <dbReference type="SAM" id="MobiDB-lite"/>
    </source>
</evidence>
<dbReference type="Proteomes" id="UP000636888">
    <property type="component" value="Unassembled WGS sequence"/>
</dbReference>
<gene>
    <name evidence="6" type="ORF">JFN93_20655</name>
</gene>